<dbReference type="Gene3D" id="3.40.250.10">
    <property type="entry name" value="Rhodanese-like domain"/>
    <property type="match status" value="1"/>
</dbReference>
<dbReference type="RefSeq" id="WP_092342520.1">
    <property type="nucleotide sequence ID" value="NZ_FLSL01000084.1"/>
</dbReference>
<proteinExistence type="predicted"/>
<keyword evidence="2" id="KW-0808">Transferase</keyword>
<dbReference type="PANTHER" id="PTHR43268:SF3">
    <property type="entry name" value="RHODANESE-LIKE DOMAIN-CONTAINING PROTEIN 7-RELATED"/>
    <property type="match status" value="1"/>
</dbReference>
<evidence type="ECO:0000313" key="2">
    <source>
        <dbReference type="EMBL" id="CUT16955.1"/>
    </source>
</evidence>
<evidence type="ECO:0000313" key="3">
    <source>
        <dbReference type="Proteomes" id="UP000198651"/>
    </source>
</evidence>
<dbReference type="InterPro" id="IPR036873">
    <property type="entry name" value="Rhodanese-like_dom_sf"/>
</dbReference>
<dbReference type="PROSITE" id="PS50206">
    <property type="entry name" value="RHODANESE_3"/>
    <property type="match status" value="1"/>
</dbReference>
<dbReference type="PANTHER" id="PTHR43268">
    <property type="entry name" value="THIOSULFATE SULFURTRANSFERASE/RHODANESE-LIKE DOMAIN-CONTAINING PROTEIN 2"/>
    <property type="match status" value="1"/>
</dbReference>
<evidence type="ECO:0000259" key="1">
    <source>
        <dbReference type="PROSITE" id="PS50206"/>
    </source>
</evidence>
<sequence>MGKLSVLYVSGYQFLFVENTEELRDWCLCNASDDLKGTIILASEGINFSLCGPVEILEKYLSALFKRANLSCALRKSYADIIGFRKFLVKIKPEVVSYRCSDASYQPLSYLSVEDFHRWLSNGCDDSGCRLCLVDVRNEFEHKMGTFRGSINVPTRSFSEFHLKMAHDWVNKDSTIVTFCTGGIRCEKSSYWFQTEGIPAYQLEGGILRYLEVFSQGFFEGSCFVFDERISVSYGCLVSTNPCH</sequence>
<dbReference type="InterPro" id="IPR040503">
    <property type="entry name" value="TRHO_N"/>
</dbReference>
<dbReference type="EMBL" id="LN906597">
    <property type="protein sequence ID" value="CUT16955.1"/>
    <property type="molecule type" value="Genomic_DNA"/>
</dbReference>
<reference evidence="3" key="1">
    <citation type="submission" date="2015-11" db="EMBL/GenBank/DDBJ databases">
        <authorList>
            <person name="Seth-Smith H.M.B."/>
        </authorList>
    </citation>
    <scope>NUCLEOTIDE SEQUENCE [LARGE SCALE GENOMIC DNA]</scope>
    <source>
        <strain evidence="3">2013Ark11</strain>
    </source>
</reference>
<protein>
    <submittedName>
        <fullName evidence="2">Putative sulphurtransferase, rhodanese family</fullName>
    </submittedName>
</protein>
<dbReference type="Gene3D" id="3.30.70.100">
    <property type="match status" value="1"/>
</dbReference>
<gene>
    <name evidence="2" type="ORF">Ark11_0095</name>
</gene>
<dbReference type="InterPro" id="IPR020936">
    <property type="entry name" value="TrhO"/>
</dbReference>
<dbReference type="InterPro" id="IPR001763">
    <property type="entry name" value="Rhodanese-like_dom"/>
</dbReference>
<dbReference type="Proteomes" id="UP000198651">
    <property type="component" value="Chromosome I"/>
</dbReference>
<dbReference type="Pfam" id="PF17773">
    <property type="entry name" value="UPF0176_N"/>
    <property type="match status" value="1"/>
</dbReference>
<dbReference type="SUPFAM" id="SSF52821">
    <property type="entry name" value="Rhodanese/Cell cycle control phosphatase"/>
    <property type="match status" value="1"/>
</dbReference>
<dbReference type="Pfam" id="PF00581">
    <property type="entry name" value="Rhodanese"/>
    <property type="match status" value="1"/>
</dbReference>
<accession>A0A0S4M105</accession>
<dbReference type="GO" id="GO:0016740">
    <property type="term" value="F:transferase activity"/>
    <property type="evidence" value="ECO:0007669"/>
    <property type="project" value="UniProtKB-KW"/>
</dbReference>
<dbReference type="AlphaFoldDB" id="A0A0S4M105"/>
<keyword evidence="3" id="KW-1185">Reference proteome</keyword>
<dbReference type="OrthoDB" id="9778326at2"/>
<name>A0A0S4M105_9BURK</name>
<dbReference type="SMART" id="SM00450">
    <property type="entry name" value="RHOD"/>
    <property type="match status" value="1"/>
</dbReference>
<feature type="domain" description="Rhodanese" evidence="1">
    <location>
        <begin position="127"/>
        <end position="215"/>
    </location>
</feature>
<organism evidence="2 3">
    <name type="scientific">Candidatus Ichthyocystis hellenicum</name>
    <dbReference type="NCBI Taxonomy" id="1561003"/>
    <lineage>
        <taxon>Bacteria</taxon>
        <taxon>Pseudomonadati</taxon>
        <taxon>Pseudomonadota</taxon>
        <taxon>Betaproteobacteria</taxon>
        <taxon>Burkholderiales</taxon>
        <taxon>Candidatus Ichthyocystis</taxon>
    </lineage>
</organism>